<keyword evidence="6 7" id="KW-0503">Monooxygenase</keyword>
<dbReference type="PRINTS" id="PR00385">
    <property type="entry name" value="P450"/>
</dbReference>
<evidence type="ECO:0000313" key="9">
    <source>
        <dbReference type="Proteomes" id="UP001162891"/>
    </source>
</evidence>
<gene>
    <name evidence="8" type="ORF">AMOR_05130</name>
</gene>
<evidence type="ECO:0000256" key="1">
    <source>
        <dbReference type="ARBA" id="ARBA00010617"/>
    </source>
</evidence>
<evidence type="ECO:0000256" key="4">
    <source>
        <dbReference type="ARBA" id="ARBA00023002"/>
    </source>
</evidence>
<dbReference type="InterPro" id="IPR001128">
    <property type="entry name" value="Cyt_P450"/>
</dbReference>
<dbReference type="Proteomes" id="UP001162891">
    <property type="component" value="Chromosome"/>
</dbReference>
<dbReference type="PANTHER" id="PTHR24291:SF50">
    <property type="entry name" value="BIFUNCTIONAL ALBAFLAVENONE MONOOXYGENASE_TERPENE SYNTHASE"/>
    <property type="match status" value="1"/>
</dbReference>
<evidence type="ECO:0000256" key="6">
    <source>
        <dbReference type="ARBA" id="ARBA00023033"/>
    </source>
</evidence>
<evidence type="ECO:0000313" key="8">
    <source>
        <dbReference type="EMBL" id="BDG01517.1"/>
    </source>
</evidence>
<evidence type="ECO:0000256" key="7">
    <source>
        <dbReference type="RuleBase" id="RU000461"/>
    </source>
</evidence>
<comment type="similarity">
    <text evidence="1 7">Belongs to the cytochrome P450 family.</text>
</comment>
<dbReference type="PROSITE" id="PS00086">
    <property type="entry name" value="CYTOCHROME_P450"/>
    <property type="match status" value="1"/>
</dbReference>
<protein>
    <submittedName>
        <fullName evidence="8">Cytochrome P450</fullName>
    </submittedName>
</protein>
<dbReference type="InterPro" id="IPR050196">
    <property type="entry name" value="Cytochrome_P450_Monoox"/>
</dbReference>
<keyword evidence="3 7" id="KW-0479">Metal-binding</keyword>
<proteinExistence type="inferred from homology"/>
<keyword evidence="9" id="KW-1185">Reference proteome</keyword>
<dbReference type="PRINTS" id="PR00463">
    <property type="entry name" value="EP450I"/>
</dbReference>
<reference evidence="9" key="1">
    <citation type="journal article" date="2022" name="Int. J. Syst. Evol. Microbiol.">
        <title>Anaeromyxobacter oryzae sp. nov., Anaeromyxobacter diazotrophicus sp. nov. and Anaeromyxobacter paludicola sp. nov., isolated from paddy soils.</title>
        <authorList>
            <person name="Itoh H."/>
            <person name="Xu Z."/>
            <person name="Mise K."/>
            <person name="Masuda Y."/>
            <person name="Ushijima N."/>
            <person name="Hayakawa C."/>
            <person name="Shiratori Y."/>
            <person name="Senoo K."/>
        </authorList>
    </citation>
    <scope>NUCLEOTIDE SEQUENCE [LARGE SCALE GENOMIC DNA]</scope>
    <source>
        <strain evidence="9">Red232</strain>
    </source>
</reference>
<organism evidence="8 9">
    <name type="scientific">Anaeromyxobacter oryzae</name>
    <dbReference type="NCBI Taxonomy" id="2918170"/>
    <lineage>
        <taxon>Bacteria</taxon>
        <taxon>Pseudomonadati</taxon>
        <taxon>Myxococcota</taxon>
        <taxon>Myxococcia</taxon>
        <taxon>Myxococcales</taxon>
        <taxon>Cystobacterineae</taxon>
        <taxon>Anaeromyxobacteraceae</taxon>
        <taxon>Anaeromyxobacter</taxon>
    </lineage>
</organism>
<dbReference type="InterPro" id="IPR036396">
    <property type="entry name" value="Cyt_P450_sf"/>
</dbReference>
<evidence type="ECO:0000256" key="2">
    <source>
        <dbReference type="ARBA" id="ARBA00022617"/>
    </source>
</evidence>
<dbReference type="Gene3D" id="1.10.630.10">
    <property type="entry name" value="Cytochrome P450"/>
    <property type="match status" value="1"/>
</dbReference>
<dbReference type="RefSeq" id="WP_248358122.1">
    <property type="nucleotide sequence ID" value="NZ_AP025591.1"/>
</dbReference>
<keyword evidence="5 7" id="KW-0408">Iron</keyword>
<dbReference type="InterPro" id="IPR002401">
    <property type="entry name" value="Cyt_P450_E_grp-I"/>
</dbReference>
<accession>A0ABM7WPX8</accession>
<dbReference type="EMBL" id="AP025591">
    <property type="protein sequence ID" value="BDG01517.1"/>
    <property type="molecule type" value="Genomic_DNA"/>
</dbReference>
<keyword evidence="2 7" id="KW-0349">Heme</keyword>
<dbReference type="Pfam" id="PF00067">
    <property type="entry name" value="p450"/>
    <property type="match status" value="1"/>
</dbReference>
<dbReference type="InterPro" id="IPR017972">
    <property type="entry name" value="Cyt_P450_CS"/>
</dbReference>
<keyword evidence="4 7" id="KW-0560">Oxidoreductase</keyword>
<evidence type="ECO:0000256" key="5">
    <source>
        <dbReference type="ARBA" id="ARBA00023004"/>
    </source>
</evidence>
<sequence length="437" mass="48228">MGVFLLARRDPLGFFLESMRRYGDVVCMPFGRRRAYLLSHPEDVRHVLEDDQGLHAKAPTASRVRAVFGDSLTTIDGEHWRRQRRLMRPAFRPRSLLPSLPIVTRTTAQMLDRWASIAARGETVDVAREMTHLTQEVIVELVFGDVGEAQARAVGEALDQALQHANRRLWSPLGSLGLPTPAQRRFQTALRTIDTFVCTNVARACEDAPPAGTLLASLLDAHDVGGGERMRAADLCHELKAILFAGHTTTASALAWTFYVLSTNSAASEAVRAEVREALDGRSPGADDLPTLVHTRRVIDEVLRLYPPTWVTARTLLQDDCIRGHRIAAGSIVLLSPFVTHRHPAFWPEPDRFDPDRFAPERRSAPFAYFPFGGGPRSCIGTWLASIELQLVVAMVAQRYELALVPGSRVDVEPGLTLRPKPGVPMILRPTGTGGLP</sequence>
<dbReference type="SUPFAM" id="SSF48264">
    <property type="entry name" value="Cytochrome P450"/>
    <property type="match status" value="1"/>
</dbReference>
<name>A0ABM7WPX8_9BACT</name>
<evidence type="ECO:0000256" key="3">
    <source>
        <dbReference type="ARBA" id="ARBA00022723"/>
    </source>
</evidence>
<dbReference type="PANTHER" id="PTHR24291">
    <property type="entry name" value="CYTOCHROME P450 FAMILY 4"/>
    <property type="match status" value="1"/>
</dbReference>